<dbReference type="OMA" id="DCFEGER"/>
<dbReference type="Proteomes" id="UP000594263">
    <property type="component" value="Unplaced"/>
</dbReference>
<dbReference type="PANTHER" id="PTHR47903">
    <property type="entry name" value="OS07G0636400 PROTEIN"/>
    <property type="match status" value="1"/>
</dbReference>
<dbReference type="InterPro" id="IPR004038">
    <property type="entry name" value="Ribosomal_eL8/eL30/eS12/Gad45"/>
</dbReference>
<dbReference type="Pfam" id="PF01248">
    <property type="entry name" value="Ribosomal_L7Ae"/>
    <property type="match status" value="1"/>
</dbReference>
<dbReference type="AlphaFoldDB" id="A0A7N0UTJ7"/>
<evidence type="ECO:0000313" key="2">
    <source>
        <dbReference type="EnsemblPlants" id="Kaladp0085s0015.1.v1.1"/>
    </source>
</evidence>
<dbReference type="SUPFAM" id="SSF55315">
    <property type="entry name" value="L30e-like"/>
    <property type="match status" value="1"/>
</dbReference>
<name>A0A7N0UTJ7_KALFE</name>
<evidence type="ECO:0000313" key="3">
    <source>
        <dbReference type="Proteomes" id="UP000594263"/>
    </source>
</evidence>
<dbReference type="Gramene" id="Kaladp0085s0015.1.v1.1">
    <property type="protein sequence ID" value="Kaladp0085s0015.1.v1.1"/>
    <property type="gene ID" value="Kaladp0085s0015.v1.1"/>
</dbReference>
<organism evidence="2 3">
    <name type="scientific">Kalanchoe fedtschenkoi</name>
    <name type="common">Lavender scallops</name>
    <name type="synonym">South American air plant</name>
    <dbReference type="NCBI Taxonomy" id="63787"/>
    <lineage>
        <taxon>Eukaryota</taxon>
        <taxon>Viridiplantae</taxon>
        <taxon>Streptophyta</taxon>
        <taxon>Embryophyta</taxon>
        <taxon>Tracheophyta</taxon>
        <taxon>Spermatophyta</taxon>
        <taxon>Magnoliopsida</taxon>
        <taxon>eudicotyledons</taxon>
        <taxon>Gunneridae</taxon>
        <taxon>Pentapetalae</taxon>
        <taxon>Saxifragales</taxon>
        <taxon>Crassulaceae</taxon>
        <taxon>Kalanchoe</taxon>
    </lineage>
</organism>
<accession>A0A7N0UTJ7</accession>
<evidence type="ECO:0000259" key="1">
    <source>
        <dbReference type="Pfam" id="PF01248"/>
    </source>
</evidence>
<dbReference type="Gene3D" id="3.30.1330.30">
    <property type="match status" value="1"/>
</dbReference>
<protein>
    <recommendedName>
        <fullName evidence="1">Ribosomal protein eL8/eL30/eS12/Gadd45 domain-containing protein</fullName>
    </recommendedName>
</protein>
<keyword evidence="3" id="KW-1185">Reference proteome</keyword>
<sequence length="183" mass="20215">MRLRNPNSTKKRKKEVADLSRHQNVLGSCYEGERLDELLRSIKREVESEKLLNEALPEKIWLKQQFAVGVNDVTRVLERMAPSADSGTAVSAQNPGSKGRPSTQLQAIILACDCNPRWLTRHVPGLAESRKVPVILVKDGKRGSLRLGEVVQLKTAIALGIKVKGNSINRVVEEILLSDDSSS</sequence>
<reference evidence="2" key="1">
    <citation type="submission" date="2021-01" db="UniProtKB">
        <authorList>
            <consortium name="EnsemblPlants"/>
        </authorList>
    </citation>
    <scope>IDENTIFICATION</scope>
</reference>
<dbReference type="PANTHER" id="PTHR47903:SF2">
    <property type="entry name" value="OS07G0636400 PROTEIN"/>
    <property type="match status" value="1"/>
</dbReference>
<dbReference type="InterPro" id="IPR029064">
    <property type="entry name" value="Ribosomal_eL30-like_sf"/>
</dbReference>
<proteinExistence type="predicted"/>
<feature type="domain" description="Ribosomal protein eL8/eL30/eS12/Gadd45" evidence="1">
    <location>
        <begin position="104"/>
        <end position="167"/>
    </location>
</feature>
<dbReference type="EnsemblPlants" id="Kaladp0085s0015.1.v1.1">
    <property type="protein sequence ID" value="Kaladp0085s0015.1.v1.1"/>
    <property type="gene ID" value="Kaladp0085s0015.v1.1"/>
</dbReference>